<reference evidence="1 2" key="1">
    <citation type="submission" date="2020-04" db="EMBL/GenBank/DDBJ databases">
        <title>A Flavivirga sp. nov.</title>
        <authorList>
            <person name="Sun X."/>
        </authorList>
    </citation>
    <scope>NUCLEOTIDE SEQUENCE [LARGE SCALE GENOMIC DNA]</scope>
    <source>
        <strain evidence="1 2">Y03</strain>
    </source>
</reference>
<dbReference type="Proteomes" id="UP000746690">
    <property type="component" value="Unassembled WGS sequence"/>
</dbReference>
<comment type="caution">
    <text evidence="1">The sequence shown here is derived from an EMBL/GenBank/DDBJ whole genome shotgun (WGS) entry which is preliminary data.</text>
</comment>
<name>A0ABX1RWX5_9FLAO</name>
<proteinExistence type="predicted"/>
<dbReference type="RefSeq" id="WP_169671055.1">
    <property type="nucleotide sequence ID" value="NZ_JABBHF010000003.1"/>
</dbReference>
<accession>A0ABX1RWX5</accession>
<evidence type="ECO:0000313" key="1">
    <source>
        <dbReference type="EMBL" id="NMH86964.1"/>
    </source>
</evidence>
<protein>
    <submittedName>
        <fullName evidence="1">Uncharacterized protein</fullName>
    </submittedName>
</protein>
<evidence type="ECO:0000313" key="2">
    <source>
        <dbReference type="Proteomes" id="UP000746690"/>
    </source>
</evidence>
<sequence length="137" mass="16110">MEQHFQLTDVEFNEQFTNCSLNPELFSHEAHLRLGWINIKNLGLKKGEENIQKQLQNFVIHVGAHDKYNKTVTIVAMKILNHFMQQSKTDNFKDFINENSKLKDNFKQLIANHYSNDIFKSEKAKTVFLEPDLIPFD</sequence>
<gene>
    <name evidence="1" type="ORF">HHX25_05570</name>
</gene>
<organism evidence="1 2">
    <name type="scientific">Flavivirga algicola</name>
    <dbReference type="NCBI Taxonomy" id="2729136"/>
    <lineage>
        <taxon>Bacteria</taxon>
        <taxon>Pseudomonadati</taxon>
        <taxon>Bacteroidota</taxon>
        <taxon>Flavobacteriia</taxon>
        <taxon>Flavobacteriales</taxon>
        <taxon>Flavobacteriaceae</taxon>
        <taxon>Flavivirga</taxon>
    </lineage>
</organism>
<keyword evidence="2" id="KW-1185">Reference proteome</keyword>
<dbReference type="EMBL" id="JABBHF010000003">
    <property type="protein sequence ID" value="NMH86964.1"/>
    <property type="molecule type" value="Genomic_DNA"/>
</dbReference>